<dbReference type="SMART" id="SM01110">
    <property type="entry name" value="Cutinase"/>
    <property type="match status" value="1"/>
</dbReference>
<keyword evidence="6 9" id="KW-1015">Disulfide bond</keyword>
<dbReference type="PANTHER" id="PTHR48250:SF2">
    <property type="entry name" value="CUTINASE"/>
    <property type="match status" value="1"/>
</dbReference>
<dbReference type="eggNOG" id="ENOG502SI38">
    <property type="taxonomic scope" value="Eukaryota"/>
</dbReference>
<dbReference type="InterPro" id="IPR029058">
    <property type="entry name" value="AB_hydrolase_fold"/>
</dbReference>
<dbReference type="RefSeq" id="XP_006671390.1">
    <property type="nucleotide sequence ID" value="XM_006671327.1"/>
</dbReference>
<sequence length="317" mass="34765">MVVYNYISTEPPVSWLSTNLTIQLLLVVVAIMKAAVVAIMKSVAVLFLAVAASGWPVERHQPTLDVSLPVSEHRALSIFEESPKISARRQKVEHVSNDFLERGCADVIVFFARGTWQKGNIGHRPGPGFSTRIKDRYGWENVHVQGVKYAADLLANLKGLRTDNKAIKTLQNLVTDAVLQCDNSHIVVAGYSQGSAVVHAALSRLGEDIHAKIAAAVTFGDTMIKKNKGRIPNFPLDKMLSVCNEGDIPCGNGRMITLNKAHTDYNRRSTEGAQFIFDMLDKAGYTGVKKRPEPLPSREIPPTDAEVAVTLTARVRL</sequence>
<dbReference type="HOGENOM" id="CLU_040058_2_0_1"/>
<evidence type="ECO:0000256" key="8">
    <source>
        <dbReference type="PIRSR" id="PIRSR611150-1"/>
    </source>
</evidence>
<evidence type="ECO:0000256" key="1">
    <source>
        <dbReference type="ARBA" id="ARBA00007534"/>
    </source>
</evidence>
<dbReference type="GO" id="GO:0016052">
    <property type="term" value="P:carbohydrate catabolic process"/>
    <property type="evidence" value="ECO:0007669"/>
    <property type="project" value="TreeGrafter"/>
</dbReference>
<feature type="transmembrane region" description="Helical" evidence="10">
    <location>
        <begin position="20"/>
        <end position="51"/>
    </location>
</feature>
<name>G3JJ84_CORMM</name>
<dbReference type="KEGG" id="cmt:CCM_06186"/>
<evidence type="ECO:0000256" key="9">
    <source>
        <dbReference type="PIRSR" id="PIRSR611150-2"/>
    </source>
</evidence>
<dbReference type="InParanoid" id="G3JJ84"/>
<comment type="catalytic activity">
    <reaction evidence="7">
        <text>cutin + H2O = cutin monomers.</text>
        <dbReference type="EC" id="3.1.1.74"/>
    </reaction>
</comment>
<feature type="active site" description="Proton donor/acceptor" evidence="8">
    <location>
        <position position="262"/>
    </location>
</feature>
<dbReference type="Proteomes" id="UP000001610">
    <property type="component" value="Unassembled WGS sequence"/>
</dbReference>
<protein>
    <recommendedName>
        <fullName evidence="2">cutinase</fullName>
        <ecNumber evidence="2">3.1.1.74</ecNumber>
    </recommendedName>
</protein>
<keyword evidence="10" id="KW-1133">Transmembrane helix</keyword>
<keyword evidence="10" id="KW-0472">Membrane</keyword>
<dbReference type="OrthoDB" id="3225429at2759"/>
<evidence type="ECO:0000256" key="2">
    <source>
        <dbReference type="ARBA" id="ARBA00013095"/>
    </source>
</evidence>
<dbReference type="SMR" id="G3JJ84"/>
<proteinExistence type="inferred from homology"/>
<evidence type="ECO:0000256" key="4">
    <source>
        <dbReference type="ARBA" id="ARBA00022729"/>
    </source>
</evidence>
<dbReference type="PANTHER" id="PTHR48250">
    <property type="entry name" value="CUTINASE 2-RELATED"/>
    <property type="match status" value="1"/>
</dbReference>
<evidence type="ECO:0000256" key="3">
    <source>
        <dbReference type="ARBA" id="ARBA00022487"/>
    </source>
</evidence>
<evidence type="ECO:0000256" key="6">
    <source>
        <dbReference type="ARBA" id="ARBA00023157"/>
    </source>
</evidence>
<dbReference type="InterPro" id="IPR000675">
    <property type="entry name" value="Cutinase/axe"/>
</dbReference>
<evidence type="ECO:0000256" key="5">
    <source>
        <dbReference type="ARBA" id="ARBA00022801"/>
    </source>
</evidence>
<dbReference type="ESTHER" id="cormm-g3jj84">
    <property type="family name" value="Cutinase"/>
</dbReference>
<organism evidence="11 12">
    <name type="scientific">Cordyceps militaris (strain CM01)</name>
    <name type="common">Caterpillar fungus</name>
    <dbReference type="NCBI Taxonomy" id="983644"/>
    <lineage>
        <taxon>Eukaryota</taxon>
        <taxon>Fungi</taxon>
        <taxon>Dikarya</taxon>
        <taxon>Ascomycota</taxon>
        <taxon>Pezizomycotina</taxon>
        <taxon>Sordariomycetes</taxon>
        <taxon>Hypocreomycetidae</taxon>
        <taxon>Hypocreales</taxon>
        <taxon>Cordycipitaceae</taxon>
        <taxon>Cordyceps</taxon>
    </lineage>
</organism>
<evidence type="ECO:0000256" key="10">
    <source>
        <dbReference type="SAM" id="Phobius"/>
    </source>
</evidence>
<dbReference type="Gene3D" id="3.40.50.1820">
    <property type="entry name" value="alpha/beta hydrolase"/>
    <property type="match status" value="1"/>
</dbReference>
<evidence type="ECO:0000256" key="7">
    <source>
        <dbReference type="ARBA" id="ARBA00034045"/>
    </source>
</evidence>
<keyword evidence="10" id="KW-0812">Transmembrane</keyword>
<dbReference type="InterPro" id="IPR011150">
    <property type="entry name" value="Cutinase_monf"/>
</dbReference>
<accession>G3JJ84</accession>
<evidence type="ECO:0000313" key="12">
    <source>
        <dbReference type="Proteomes" id="UP000001610"/>
    </source>
</evidence>
<dbReference type="GO" id="GO:0050525">
    <property type="term" value="F:cutinase activity"/>
    <property type="evidence" value="ECO:0007669"/>
    <property type="project" value="UniProtKB-EC"/>
</dbReference>
<dbReference type="STRING" id="983644.G3JJ84"/>
<keyword evidence="4" id="KW-0732">Signal</keyword>
<feature type="active site" evidence="8">
    <location>
        <position position="247"/>
    </location>
</feature>
<gene>
    <name evidence="11" type="ORF">CCM_06186</name>
</gene>
<dbReference type="GeneID" id="18168201"/>
<keyword evidence="3" id="KW-0719">Serine esterase</keyword>
<comment type="similarity">
    <text evidence="1">Belongs to the cutinase family.</text>
</comment>
<keyword evidence="5" id="KW-0378">Hydrolase</keyword>
<dbReference type="EMBL" id="JH126402">
    <property type="protein sequence ID" value="EGX92026.1"/>
    <property type="molecule type" value="Genomic_DNA"/>
</dbReference>
<dbReference type="EC" id="3.1.1.74" evidence="2"/>
<dbReference type="AlphaFoldDB" id="G3JJ84"/>
<keyword evidence="12" id="KW-1185">Reference proteome</keyword>
<reference evidence="11 12" key="1">
    <citation type="journal article" date="2011" name="Genome Biol.">
        <title>Genome sequence of the insect pathogenic fungus Cordyceps militaris, a valued traditional Chinese medicine.</title>
        <authorList>
            <person name="Zheng P."/>
            <person name="Xia Y."/>
            <person name="Xiao G."/>
            <person name="Xiong C."/>
            <person name="Hu X."/>
            <person name="Zhang S."/>
            <person name="Zheng H."/>
            <person name="Huang Y."/>
            <person name="Zhou Y."/>
            <person name="Wang S."/>
            <person name="Zhao G.P."/>
            <person name="Liu X."/>
            <person name="St Leger R.J."/>
            <person name="Wang C."/>
        </authorList>
    </citation>
    <scope>NUCLEOTIDE SEQUENCE [LARGE SCALE GENOMIC DNA]</scope>
    <source>
        <strain evidence="11 12">CM01</strain>
    </source>
</reference>
<feature type="disulfide bond" evidence="9">
    <location>
        <begin position="104"/>
        <end position="181"/>
    </location>
</feature>
<feature type="active site" description="Nucleophile" evidence="8">
    <location>
        <position position="192"/>
    </location>
</feature>
<dbReference type="VEuPathDB" id="FungiDB:CCM_06186"/>
<dbReference type="GO" id="GO:0005576">
    <property type="term" value="C:extracellular region"/>
    <property type="evidence" value="ECO:0007669"/>
    <property type="project" value="InterPro"/>
</dbReference>
<feature type="disulfide bond" evidence="9">
    <location>
        <begin position="243"/>
        <end position="250"/>
    </location>
</feature>
<dbReference type="SUPFAM" id="SSF53474">
    <property type="entry name" value="alpha/beta-Hydrolases"/>
    <property type="match status" value="1"/>
</dbReference>
<evidence type="ECO:0000313" key="11">
    <source>
        <dbReference type="EMBL" id="EGX92026.1"/>
    </source>
</evidence>
<dbReference type="Pfam" id="PF01083">
    <property type="entry name" value="Cutinase"/>
    <property type="match status" value="1"/>
</dbReference>